<dbReference type="InterPro" id="IPR011856">
    <property type="entry name" value="tRNA_endonuc-like_dom_sf"/>
</dbReference>
<dbReference type="GO" id="GO:0009307">
    <property type="term" value="P:DNA restriction-modification system"/>
    <property type="evidence" value="ECO:0007669"/>
    <property type="project" value="InterPro"/>
</dbReference>
<dbReference type="Pfam" id="PF04471">
    <property type="entry name" value="Mrr_cat"/>
    <property type="match status" value="1"/>
</dbReference>
<evidence type="ECO:0000313" key="2">
    <source>
        <dbReference type="EMBL" id="QNM15794.1"/>
    </source>
</evidence>
<reference evidence="2 3" key="1">
    <citation type="submission" date="2020-08" db="EMBL/GenBank/DDBJ databases">
        <authorList>
            <person name="Liu C."/>
            <person name="Sun Q."/>
        </authorList>
    </citation>
    <scope>NUCLEOTIDE SEQUENCE [LARGE SCALE GENOMIC DNA]</scope>
    <source>
        <strain evidence="2 3">NSJ-57</strain>
    </source>
</reference>
<accession>A0A7G9GYB2</accession>
<evidence type="ECO:0000259" key="1">
    <source>
        <dbReference type="Pfam" id="PF04471"/>
    </source>
</evidence>
<evidence type="ECO:0000313" key="3">
    <source>
        <dbReference type="Proteomes" id="UP000515913"/>
    </source>
</evidence>
<keyword evidence="3" id="KW-1185">Reference proteome</keyword>
<dbReference type="Proteomes" id="UP000515913">
    <property type="component" value="Chromosome"/>
</dbReference>
<organism evidence="2 3">
    <name type="scientific">Fusobacterium hominis</name>
    <dbReference type="NCBI Taxonomy" id="2764326"/>
    <lineage>
        <taxon>Bacteria</taxon>
        <taxon>Fusobacteriati</taxon>
        <taxon>Fusobacteriota</taxon>
        <taxon>Fusobacteriia</taxon>
        <taxon>Fusobacteriales</taxon>
        <taxon>Fusobacteriaceae</taxon>
        <taxon>Fusobacterium</taxon>
    </lineage>
</organism>
<keyword evidence="2" id="KW-0378">Hydrolase</keyword>
<proteinExistence type="predicted"/>
<dbReference type="RefSeq" id="WP_187423089.1">
    <property type="nucleotide sequence ID" value="NZ_CP060637.1"/>
</dbReference>
<gene>
    <name evidence="2" type="ORF">H9Q81_02845</name>
</gene>
<dbReference type="EMBL" id="CP060637">
    <property type="protein sequence ID" value="QNM15794.1"/>
    <property type="molecule type" value="Genomic_DNA"/>
</dbReference>
<dbReference type="AlphaFoldDB" id="A0A7G9GYB2"/>
<keyword evidence="2" id="KW-0255">Endonuclease</keyword>
<dbReference type="GO" id="GO:0004519">
    <property type="term" value="F:endonuclease activity"/>
    <property type="evidence" value="ECO:0007669"/>
    <property type="project" value="UniProtKB-KW"/>
</dbReference>
<protein>
    <submittedName>
        <fullName evidence="2">Restriction endonuclease</fullName>
    </submittedName>
</protein>
<sequence>MNYYIFRIDYSDRDYFKENLEKGILKQGWGLENLSLLDENGEERNQEEWVNACPEGWRDTDEARRYLRNKNSNLRKMLEMKEGDIILIPKFPEWNMFSLYRVKGEYYFDLEKIKGDYGHCIPVEVATKFSDEIDKYFTYNGNDATKVIHSKLRGYQKAINSVYNNEIISAIESLLQIKSIKEESQITEILRGIFEKNIKSMKNLNKEIFSIRPDDVEKIVEEIFVKQGYLVESRNSYDRKGGDSDRTFIKPLPILSEVNDEIGNCRVYVQIKKKDGICDEDDGIIQLEGIVDTKENIEGKENKFNNFYKVLVCTGEFSPRIKELAQEKNIILIDGIQLIRMCLKNI</sequence>
<name>A0A7G9GYB2_9FUSO</name>
<dbReference type="InterPro" id="IPR007560">
    <property type="entry name" value="Restrct_endonuc_IV_Mrr"/>
</dbReference>
<dbReference type="KEGG" id="fho:H9Q81_02845"/>
<feature type="domain" description="Restriction endonuclease type IV Mrr" evidence="1">
    <location>
        <begin position="211"/>
        <end position="342"/>
    </location>
</feature>
<dbReference type="Gene3D" id="3.40.1350.10">
    <property type="match status" value="1"/>
</dbReference>
<dbReference type="GO" id="GO:0003677">
    <property type="term" value="F:DNA binding"/>
    <property type="evidence" value="ECO:0007669"/>
    <property type="project" value="InterPro"/>
</dbReference>
<keyword evidence="2" id="KW-0540">Nuclease</keyword>